<dbReference type="PROSITE" id="PS50893">
    <property type="entry name" value="ABC_TRANSPORTER_2"/>
    <property type="match status" value="1"/>
</dbReference>
<dbReference type="Pfam" id="PF00005">
    <property type="entry name" value="ABC_tran"/>
    <property type="match status" value="1"/>
</dbReference>
<accession>A0A0G3LYK6</accession>
<protein>
    <recommendedName>
        <fullName evidence="4">ABC transporter domain-containing protein</fullName>
    </recommendedName>
</protein>
<proteinExistence type="predicted"/>
<evidence type="ECO:0000256" key="2">
    <source>
        <dbReference type="ARBA" id="ARBA00022741"/>
    </source>
</evidence>
<name>A0A0G3LYK6_CHRGL</name>
<dbReference type="SUPFAM" id="SSF52540">
    <property type="entry name" value="P-loop containing nucleoside triphosphate hydrolases"/>
    <property type="match status" value="1"/>
</dbReference>
<dbReference type="KEGG" id="cgn:OK18_01400"/>
<sequence length="219" mass="24872">MNTLHIDSVTKSFTDKKVLQDIYLECKIGNIAGILGRNGTGKSTLLKIIAGVTGSDSQYIRCNGKVLKTLSDRKNKIAYLPQFSFLPKNERVKKLIHLFCNKENANLLSASDLIRNFLDEKPKNLSGGELRAVEALLIIHSEADFILLDEPFHSLSPKIIEELKKIIRQQTNKGFIISDHHYRDVLDISDKIYLLSAGYLKQIQDLKELQQYNYLPKSI</sequence>
<dbReference type="InterPro" id="IPR027417">
    <property type="entry name" value="P-loop_NTPase"/>
</dbReference>
<evidence type="ECO:0000256" key="1">
    <source>
        <dbReference type="ARBA" id="ARBA00022448"/>
    </source>
</evidence>
<evidence type="ECO:0000256" key="3">
    <source>
        <dbReference type="ARBA" id="ARBA00022840"/>
    </source>
</evidence>
<organism evidence="5 6">
    <name type="scientific">Chryseobacterium gallinarum</name>
    <dbReference type="NCBI Taxonomy" id="1324352"/>
    <lineage>
        <taxon>Bacteria</taxon>
        <taxon>Pseudomonadati</taxon>
        <taxon>Bacteroidota</taxon>
        <taxon>Flavobacteriia</taxon>
        <taxon>Flavobacteriales</taxon>
        <taxon>Weeksellaceae</taxon>
        <taxon>Chryseobacterium group</taxon>
        <taxon>Chryseobacterium</taxon>
    </lineage>
</organism>
<dbReference type="Gene3D" id="3.40.50.300">
    <property type="entry name" value="P-loop containing nucleotide triphosphate hydrolases"/>
    <property type="match status" value="1"/>
</dbReference>
<dbReference type="InterPro" id="IPR003593">
    <property type="entry name" value="AAA+_ATPase"/>
</dbReference>
<reference evidence="5 6" key="1">
    <citation type="submission" date="2014-11" db="EMBL/GenBank/DDBJ databases">
        <authorList>
            <person name="Park G.-S."/>
            <person name="Hong S.-J."/>
            <person name="Jung B.K."/>
            <person name="Khan A.R."/>
            <person name="Kwak Y."/>
            <person name="Shin J.-H."/>
        </authorList>
    </citation>
    <scope>NUCLEOTIDE SEQUENCE [LARGE SCALE GENOMIC DNA]</scope>
    <source>
        <strain evidence="5 6">DSM 27622</strain>
    </source>
</reference>
<dbReference type="InterPro" id="IPR003439">
    <property type="entry name" value="ABC_transporter-like_ATP-bd"/>
</dbReference>
<keyword evidence="2" id="KW-0547">Nucleotide-binding</keyword>
<dbReference type="GO" id="GO:0005524">
    <property type="term" value="F:ATP binding"/>
    <property type="evidence" value="ECO:0007669"/>
    <property type="project" value="UniProtKB-KW"/>
</dbReference>
<dbReference type="Proteomes" id="UP000035213">
    <property type="component" value="Chromosome"/>
</dbReference>
<dbReference type="OrthoDB" id="9801987at2"/>
<dbReference type="InterPro" id="IPR051782">
    <property type="entry name" value="ABC_Transporter_VariousFunc"/>
</dbReference>
<feature type="domain" description="ABC transporter" evidence="4">
    <location>
        <begin position="4"/>
        <end position="219"/>
    </location>
</feature>
<dbReference type="AlphaFoldDB" id="A0A0G3LYK6"/>
<dbReference type="SMART" id="SM00382">
    <property type="entry name" value="AAA"/>
    <property type="match status" value="1"/>
</dbReference>
<dbReference type="PANTHER" id="PTHR42939">
    <property type="entry name" value="ABC TRANSPORTER ATP-BINDING PROTEIN ALBC-RELATED"/>
    <property type="match status" value="1"/>
</dbReference>
<gene>
    <name evidence="5" type="ORF">OK18_01400</name>
</gene>
<evidence type="ECO:0000313" key="5">
    <source>
        <dbReference type="EMBL" id="AKK71475.1"/>
    </source>
</evidence>
<evidence type="ECO:0000259" key="4">
    <source>
        <dbReference type="PROSITE" id="PS50893"/>
    </source>
</evidence>
<dbReference type="GO" id="GO:0016887">
    <property type="term" value="F:ATP hydrolysis activity"/>
    <property type="evidence" value="ECO:0007669"/>
    <property type="project" value="InterPro"/>
</dbReference>
<keyword evidence="3" id="KW-0067">ATP-binding</keyword>
<keyword evidence="1" id="KW-0813">Transport</keyword>
<dbReference type="PANTHER" id="PTHR42939:SF1">
    <property type="entry name" value="ABC TRANSPORTER ATP-BINDING PROTEIN ALBC-RELATED"/>
    <property type="match status" value="1"/>
</dbReference>
<evidence type="ECO:0000313" key="6">
    <source>
        <dbReference type="Proteomes" id="UP000035213"/>
    </source>
</evidence>
<dbReference type="RefSeq" id="WP_053326841.1">
    <property type="nucleotide sequence ID" value="NZ_CP009928.1"/>
</dbReference>
<dbReference type="STRING" id="1324352.OK18_01400"/>
<dbReference type="EMBL" id="CP009928">
    <property type="protein sequence ID" value="AKK71475.1"/>
    <property type="molecule type" value="Genomic_DNA"/>
</dbReference>
<dbReference type="PATRIC" id="fig|1324352.5.peg.302"/>